<evidence type="ECO:0000313" key="3">
    <source>
        <dbReference type="RefSeq" id="XP_016432234.1"/>
    </source>
</evidence>
<evidence type="ECO:0000313" key="2">
    <source>
        <dbReference type="RefSeq" id="XP_016432233.1"/>
    </source>
</evidence>
<dbReference type="KEGG" id="nta:107758908"/>
<protein>
    <submittedName>
        <fullName evidence="2">Uncharacterized protein isoform X1</fullName>
    </submittedName>
    <submittedName>
        <fullName evidence="3">Uncharacterized protein isoform X2</fullName>
    </submittedName>
</protein>
<dbReference type="RefSeq" id="XP_016432233.1">
    <property type="nucleotide sequence ID" value="XM_016576747.1"/>
</dbReference>
<feature type="region of interest" description="Disordered" evidence="1">
    <location>
        <begin position="23"/>
        <end position="58"/>
    </location>
</feature>
<accession>A0A1S3WX38</accession>
<dbReference type="RefSeq" id="XP_016432234.1">
    <property type="nucleotide sequence ID" value="XM_016576748.1"/>
</dbReference>
<feature type="compositionally biased region" description="Basic and acidic residues" evidence="1">
    <location>
        <begin position="26"/>
        <end position="58"/>
    </location>
</feature>
<evidence type="ECO:0000256" key="1">
    <source>
        <dbReference type="SAM" id="MobiDB-lite"/>
    </source>
</evidence>
<gene>
    <name evidence="2 3" type="primary">LOC107758908</name>
</gene>
<reference evidence="2 3" key="1">
    <citation type="submission" date="2025-04" db="UniProtKB">
        <authorList>
            <consortium name="RefSeq"/>
        </authorList>
    </citation>
    <scope>IDENTIFICATION</scope>
</reference>
<proteinExistence type="predicted"/>
<organism evidence="2">
    <name type="scientific">Nicotiana tabacum</name>
    <name type="common">Common tobacco</name>
    <dbReference type="NCBI Taxonomy" id="4097"/>
    <lineage>
        <taxon>Eukaryota</taxon>
        <taxon>Viridiplantae</taxon>
        <taxon>Streptophyta</taxon>
        <taxon>Embryophyta</taxon>
        <taxon>Tracheophyta</taxon>
        <taxon>Spermatophyta</taxon>
        <taxon>Magnoliopsida</taxon>
        <taxon>eudicotyledons</taxon>
        <taxon>Gunneridae</taxon>
        <taxon>Pentapetalae</taxon>
        <taxon>asterids</taxon>
        <taxon>lamiids</taxon>
        <taxon>Solanales</taxon>
        <taxon>Solanaceae</taxon>
        <taxon>Nicotianoideae</taxon>
        <taxon>Nicotianeae</taxon>
        <taxon>Nicotiana</taxon>
    </lineage>
</organism>
<dbReference type="AlphaFoldDB" id="A0A1S3WX38"/>
<sequence length="416" mass="47237">MAKHFVLTNEMLGDDYQYLSPSILDSGKHEEPADWDKDSPMEVENEKGTSRNEAGKMFDDSSYARVDKEGLESNGGIVFNTTIGIVNFSEPRKYFSPVVASEEEENSEKDADQTFNKCLQRARQIHQEVFIPECDVETVGSVFSYGLDENKEGQVFDIYFQGDKAGFSSNIATLNYGALTKAENETNWKSFVLTKLCLSKVRGRFSSAIDKTMREELNGSEGLKILTHRSFKNNVTHWFETIKPLPDKLVRDNVASRREDVTEGSSSSEITLLPPLGGSSFMNIYFKFRVIENFIIYAIRFWVHNPNLGIFCEKFMKQIIMNYVNRVNAWFESYFGSCICELFATGQRKANGFSLNVSICNVVIGKYIKSAKVGDVQFVLKEVPEKFIIRWNVIAGYALYSCSNSNLLRIVSSFKM</sequence>
<dbReference type="PaxDb" id="4097-A0A1S3WX38"/>
<name>A0A1S3WX38_TOBAC</name>